<protein>
    <submittedName>
        <fullName evidence="2">PRE_C2HC domain-containing protein</fullName>
    </submittedName>
</protein>
<feature type="region of interest" description="Disordered" evidence="1">
    <location>
        <begin position="1"/>
        <end position="34"/>
    </location>
</feature>
<keyword evidence="3" id="KW-1185">Reference proteome</keyword>
<proteinExistence type="predicted"/>
<evidence type="ECO:0000313" key="3">
    <source>
        <dbReference type="Proteomes" id="UP000887159"/>
    </source>
</evidence>
<accession>A0A8X6W1K5</accession>
<dbReference type="Proteomes" id="UP000887159">
    <property type="component" value="Unassembled WGS sequence"/>
</dbReference>
<comment type="caution">
    <text evidence="2">The sequence shown here is derived from an EMBL/GenBank/DDBJ whole genome shotgun (WGS) entry which is preliminary data.</text>
</comment>
<feature type="compositionally biased region" description="Basic and acidic residues" evidence="1">
    <location>
        <begin position="24"/>
        <end position="34"/>
    </location>
</feature>
<evidence type="ECO:0000313" key="2">
    <source>
        <dbReference type="EMBL" id="GFY26324.1"/>
    </source>
</evidence>
<sequence>MSIEENFPPLPAQKPPDPPDSNMDTEHAPTTDRERCERMSILEEETKLISDRINFLELTLARMRNGKFQKPQEDFDRVTKDLESYKNHMEHQKGQLLSLGSCPISNCQFHSNLNAAQIIKQNEEALKLQYFLANSISNVKNKVNNINKTDEVKNKKTSRVEGFTSPTKVANKQKILQNYSIGVDAPVNVQNKFNALAGSSAMPDSVNAAVPVAPKKNPKIAFIHLKFQSNYNLIMQEITRKWPKSKSKLSGEYLKILATTADEHREITAFLKEKGEEFHAIDPIEVRPQKVVIKGLPISTDIDAIRADLTERGFNIIKVAQLTKAKSKFKLPIFMVELKKLPGSPDIFQLETCFGFMDAIIELKKFFTDYPSLLELGRQLRNAQGNERVDVFYRHLISLN</sequence>
<evidence type="ECO:0000256" key="1">
    <source>
        <dbReference type="SAM" id="MobiDB-lite"/>
    </source>
</evidence>
<name>A0A8X6W1K5_TRICX</name>
<dbReference type="EMBL" id="BMAU01021375">
    <property type="protein sequence ID" value="GFY26324.1"/>
    <property type="molecule type" value="Genomic_DNA"/>
</dbReference>
<reference evidence="2" key="1">
    <citation type="submission" date="2020-08" db="EMBL/GenBank/DDBJ databases">
        <title>Multicomponent nature underlies the extraordinary mechanical properties of spider dragline silk.</title>
        <authorList>
            <person name="Kono N."/>
            <person name="Nakamura H."/>
            <person name="Mori M."/>
            <person name="Yoshida Y."/>
            <person name="Ohtoshi R."/>
            <person name="Malay A.D."/>
            <person name="Moran D.A.P."/>
            <person name="Tomita M."/>
            <person name="Numata K."/>
            <person name="Arakawa K."/>
        </authorList>
    </citation>
    <scope>NUCLEOTIDE SEQUENCE</scope>
</reference>
<dbReference type="AlphaFoldDB" id="A0A8X6W1K5"/>
<feature type="compositionally biased region" description="Pro residues" evidence="1">
    <location>
        <begin position="8"/>
        <end position="19"/>
    </location>
</feature>
<organism evidence="2 3">
    <name type="scientific">Trichonephila clavipes</name>
    <name type="common">Golden silk orbweaver</name>
    <name type="synonym">Nephila clavipes</name>
    <dbReference type="NCBI Taxonomy" id="2585209"/>
    <lineage>
        <taxon>Eukaryota</taxon>
        <taxon>Metazoa</taxon>
        <taxon>Ecdysozoa</taxon>
        <taxon>Arthropoda</taxon>
        <taxon>Chelicerata</taxon>
        <taxon>Arachnida</taxon>
        <taxon>Araneae</taxon>
        <taxon>Araneomorphae</taxon>
        <taxon>Entelegynae</taxon>
        <taxon>Araneoidea</taxon>
        <taxon>Nephilidae</taxon>
        <taxon>Trichonephila</taxon>
    </lineage>
</organism>
<gene>
    <name evidence="2" type="primary">AVEN_15526_1</name>
    <name evidence="2" type="ORF">TNCV_25211</name>
</gene>